<organism evidence="7 9">
    <name type="scientific">Roseovarius indicus</name>
    <dbReference type="NCBI Taxonomy" id="540747"/>
    <lineage>
        <taxon>Bacteria</taxon>
        <taxon>Pseudomonadati</taxon>
        <taxon>Pseudomonadota</taxon>
        <taxon>Alphaproteobacteria</taxon>
        <taxon>Rhodobacterales</taxon>
        <taxon>Roseobacteraceae</taxon>
        <taxon>Roseovarius</taxon>
    </lineage>
</organism>
<dbReference type="InterPro" id="IPR027417">
    <property type="entry name" value="P-loop_NTPase"/>
</dbReference>
<dbReference type="GO" id="GO:0015658">
    <property type="term" value="F:branched-chain amino acid transmembrane transporter activity"/>
    <property type="evidence" value="ECO:0007669"/>
    <property type="project" value="TreeGrafter"/>
</dbReference>
<keyword evidence="2" id="KW-0813">Transport</keyword>
<dbReference type="GO" id="GO:0005524">
    <property type="term" value="F:ATP binding"/>
    <property type="evidence" value="ECO:0007669"/>
    <property type="project" value="UniProtKB-KW"/>
</dbReference>
<evidence type="ECO:0000256" key="4">
    <source>
        <dbReference type="ARBA" id="ARBA00022840"/>
    </source>
</evidence>
<dbReference type="InterPro" id="IPR003439">
    <property type="entry name" value="ABC_transporter-like_ATP-bd"/>
</dbReference>
<dbReference type="PATRIC" id="fig|540747.5.peg.3775"/>
<proteinExistence type="inferred from homology"/>
<dbReference type="RefSeq" id="WP_057814723.1">
    <property type="nucleotide sequence ID" value="NZ_CP031598.1"/>
</dbReference>
<dbReference type="KEGG" id="rid:RIdsm_01344"/>
<dbReference type="Proteomes" id="UP000325785">
    <property type="component" value="Chromosome"/>
</dbReference>
<evidence type="ECO:0000313" key="10">
    <source>
        <dbReference type="Proteomes" id="UP000325785"/>
    </source>
</evidence>
<evidence type="ECO:0000313" key="7">
    <source>
        <dbReference type="EMBL" id="KRS18553.1"/>
    </source>
</evidence>
<dbReference type="Gene3D" id="3.40.50.300">
    <property type="entry name" value="P-loop containing nucleotide triphosphate hydrolases"/>
    <property type="match status" value="1"/>
</dbReference>
<dbReference type="Pfam" id="PF00005">
    <property type="entry name" value="ABC_tran"/>
    <property type="match status" value="1"/>
</dbReference>
<dbReference type="EMBL" id="CP031598">
    <property type="protein sequence ID" value="QEW25557.1"/>
    <property type="molecule type" value="Genomic_DNA"/>
</dbReference>
<dbReference type="InterPro" id="IPR052156">
    <property type="entry name" value="BCAA_Transport_ATP-bd_LivF"/>
</dbReference>
<dbReference type="InterPro" id="IPR017871">
    <property type="entry name" value="ABC_transporter-like_CS"/>
</dbReference>
<keyword evidence="4" id="KW-0067">ATP-binding</keyword>
<gene>
    <name evidence="8" type="primary">livF_6</name>
    <name evidence="8" type="ORF">RIdsm_01344</name>
    <name evidence="7" type="ORF">XM52_07065</name>
</gene>
<feature type="domain" description="ABC transporter" evidence="6">
    <location>
        <begin position="11"/>
        <end position="240"/>
    </location>
</feature>
<dbReference type="GO" id="GO:0016887">
    <property type="term" value="F:ATP hydrolysis activity"/>
    <property type="evidence" value="ECO:0007669"/>
    <property type="project" value="InterPro"/>
</dbReference>
<evidence type="ECO:0000256" key="1">
    <source>
        <dbReference type="ARBA" id="ARBA00005417"/>
    </source>
</evidence>
<evidence type="ECO:0000256" key="2">
    <source>
        <dbReference type="ARBA" id="ARBA00022448"/>
    </source>
</evidence>
<reference evidence="8 10" key="2">
    <citation type="submission" date="2018-08" db="EMBL/GenBank/DDBJ databases">
        <title>Genetic Globetrotter - A new plasmid hitch-hiking vast phylogenetic and geographic distances.</title>
        <authorList>
            <person name="Vollmers J."/>
            <person name="Petersen J."/>
        </authorList>
    </citation>
    <scope>NUCLEOTIDE SEQUENCE [LARGE SCALE GENOMIC DNA]</scope>
    <source>
        <strain evidence="8 10">DSM 26383</strain>
    </source>
</reference>
<evidence type="ECO:0000256" key="5">
    <source>
        <dbReference type="ARBA" id="ARBA00022970"/>
    </source>
</evidence>
<dbReference type="SUPFAM" id="SSF52540">
    <property type="entry name" value="P-loop containing nucleoside triphosphate hydrolases"/>
    <property type="match status" value="1"/>
</dbReference>
<dbReference type="CDD" id="cd03224">
    <property type="entry name" value="ABC_TM1139_LivF_branched"/>
    <property type="match status" value="1"/>
</dbReference>
<name>A0A0T5PB77_9RHOB</name>
<reference evidence="7 9" key="1">
    <citation type="submission" date="2015-04" db="EMBL/GenBank/DDBJ databases">
        <title>The draft genome sequence of Roseovarius indicus B108T.</title>
        <authorList>
            <person name="Li G."/>
            <person name="Lai Q."/>
            <person name="Shao Z."/>
            <person name="Yan P."/>
        </authorList>
    </citation>
    <scope>NUCLEOTIDE SEQUENCE [LARGE SCALE GENOMIC DNA]</scope>
    <source>
        <strain evidence="7 9">B108</strain>
    </source>
</reference>
<keyword evidence="9" id="KW-1185">Reference proteome</keyword>
<dbReference type="AlphaFoldDB" id="A0A0T5PB77"/>
<dbReference type="PANTHER" id="PTHR43820">
    <property type="entry name" value="HIGH-AFFINITY BRANCHED-CHAIN AMINO ACID TRANSPORT ATP-BINDING PROTEIN LIVF"/>
    <property type="match status" value="1"/>
</dbReference>
<dbReference type="InterPro" id="IPR003593">
    <property type="entry name" value="AAA+_ATPase"/>
</dbReference>
<keyword evidence="3" id="KW-0547">Nucleotide-binding</keyword>
<keyword evidence="5" id="KW-0029">Amino-acid transport</keyword>
<evidence type="ECO:0000259" key="6">
    <source>
        <dbReference type="PROSITE" id="PS50893"/>
    </source>
</evidence>
<evidence type="ECO:0000256" key="3">
    <source>
        <dbReference type="ARBA" id="ARBA00022741"/>
    </source>
</evidence>
<dbReference type="Proteomes" id="UP000051401">
    <property type="component" value="Unassembled WGS sequence"/>
</dbReference>
<evidence type="ECO:0000313" key="8">
    <source>
        <dbReference type="EMBL" id="QEW25557.1"/>
    </source>
</evidence>
<dbReference type="PROSITE" id="PS50893">
    <property type="entry name" value="ABC_TRANSPORTER_2"/>
    <property type="match status" value="1"/>
</dbReference>
<evidence type="ECO:0000313" key="9">
    <source>
        <dbReference type="Proteomes" id="UP000051401"/>
    </source>
</evidence>
<accession>A0A0T5PB77</accession>
<protein>
    <submittedName>
        <fullName evidence="8">LIV-I protein F</fullName>
    </submittedName>
</protein>
<dbReference type="PROSITE" id="PS00211">
    <property type="entry name" value="ABC_TRANSPORTER_1"/>
    <property type="match status" value="1"/>
</dbReference>
<dbReference type="OrthoDB" id="9806149at2"/>
<sequence>MHISAPADPVLSASGIAAGYGKIAVLEDVALDIGTGEAVGLVGPNGAGKTTLLNVLSGLLPRSAGEVRFEGAGLPSGAPRATGRAGIVQVVEGHRVFSKLSVRDNIELGGYEMQAAARRARLDDVLQTFPELRDRLAEKAGALSGGQRQMLCIAQGLMRAPKLIMLDEPSAGLAPILVDRVVKLVEDLSTRGVSVLFVDQLVDRVAATCDRVYLMRQGRIIGQTSAADPGFKSRLEDVFF</sequence>
<dbReference type="STRING" id="540747.SAMN04488031_104202"/>
<dbReference type="GO" id="GO:0015807">
    <property type="term" value="P:L-amino acid transport"/>
    <property type="evidence" value="ECO:0007669"/>
    <property type="project" value="TreeGrafter"/>
</dbReference>
<dbReference type="SMART" id="SM00382">
    <property type="entry name" value="AAA"/>
    <property type="match status" value="1"/>
</dbReference>
<comment type="similarity">
    <text evidence="1">Belongs to the ABC transporter superfamily.</text>
</comment>
<dbReference type="EMBL" id="LAXI01000003">
    <property type="protein sequence ID" value="KRS18553.1"/>
    <property type="molecule type" value="Genomic_DNA"/>
</dbReference>
<dbReference type="PANTHER" id="PTHR43820:SF4">
    <property type="entry name" value="HIGH-AFFINITY BRANCHED-CHAIN AMINO ACID TRANSPORT ATP-BINDING PROTEIN LIVF"/>
    <property type="match status" value="1"/>
</dbReference>